<gene>
    <name evidence="9" type="ORF">COT75_05435</name>
</gene>
<feature type="domain" description="DHHA2" evidence="8">
    <location>
        <begin position="184"/>
        <end position="312"/>
    </location>
</feature>
<dbReference type="GO" id="GO:0004427">
    <property type="term" value="F:inorganic diphosphate phosphatase activity"/>
    <property type="evidence" value="ECO:0007669"/>
    <property type="project" value="UniProtKB-EC"/>
</dbReference>
<dbReference type="SUPFAM" id="SSF64182">
    <property type="entry name" value="DHH phosphoesterases"/>
    <property type="match status" value="1"/>
</dbReference>
<dbReference type="InterPro" id="IPR004097">
    <property type="entry name" value="DHHA2"/>
</dbReference>
<keyword evidence="5" id="KW-0464">Manganese</keyword>
<dbReference type="PANTHER" id="PTHR12112">
    <property type="entry name" value="BNIP - RELATED"/>
    <property type="match status" value="1"/>
</dbReference>
<reference evidence="10" key="1">
    <citation type="submission" date="2017-09" db="EMBL/GenBank/DDBJ databases">
        <title>Depth-based differentiation of microbial function through sediment-hosted aquifers and enrichment of novel symbionts in the deep terrestrial subsurface.</title>
        <authorList>
            <person name="Probst A.J."/>
            <person name="Ladd B."/>
            <person name="Jarett J.K."/>
            <person name="Geller-Mcgrath D.E."/>
            <person name="Sieber C.M.K."/>
            <person name="Emerson J.B."/>
            <person name="Anantharaman K."/>
            <person name="Thomas B.C."/>
            <person name="Malmstrom R."/>
            <person name="Stieglmeier M."/>
            <person name="Klingl A."/>
            <person name="Woyke T."/>
            <person name="Ryan C.M."/>
            <person name="Banfield J.F."/>
        </authorList>
    </citation>
    <scope>NUCLEOTIDE SEQUENCE [LARGE SCALE GENOMIC DNA]</scope>
</reference>
<evidence type="ECO:0000256" key="5">
    <source>
        <dbReference type="ARBA" id="ARBA00023211"/>
    </source>
</evidence>
<dbReference type="SMART" id="SM01131">
    <property type="entry name" value="DHHA2"/>
    <property type="match status" value="1"/>
</dbReference>
<evidence type="ECO:0000313" key="10">
    <source>
        <dbReference type="Proteomes" id="UP000230093"/>
    </source>
</evidence>
<dbReference type="Gene3D" id="3.90.1640.10">
    <property type="entry name" value="inorganic pyrophosphatase (n-terminal core)"/>
    <property type="match status" value="1"/>
</dbReference>
<dbReference type="InterPro" id="IPR038763">
    <property type="entry name" value="DHH_sf"/>
</dbReference>
<dbReference type="InterPro" id="IPR038222">
    <property type="entry name" value="DHHA2_dom_sf"/>
</dbReference>
<evidence type="ECO:0000313" key="9">
    <source>
        <dbReference type="EMBL" id="PIS08702.1"/>
    </source>
</evidence>
<evidence type="ECO:0000256" key="3">
    <source>
        <dbReference type="ARBA" id="ARBA00022723"/>
    </source>
</evidence>
<evidence type="ECO:0000256" key="2">
    <source>
        <dbReference type="ARBA" id="ARBA00012146"/>
    </source>
</evidence>
<evidence type="ECO:0000256" key="1">
    <source>
        <dbReference type="ARBA" id="ARBA00001936"/>
    </source>
</evidence>
<evidence type="ECO:0000256" key="7">
    <source>
        <dbReference type="ARBA" id="ARBA00047820"/>
    </source>
</evidence>
<comment type="catalytic activity">
    <reaction evidence="7">
        <text>diphosphate + H2O = 2 phosphate + H(+)</text>
        <dbReference type="Rhea" id="RHEA:24576"/>
        <dbReference type="ChEBI" id="CHEBI:15377"/>
        <dbReference type="ChEBI" id="CHEBI:15378"/>
        <dbReference type="ChEBI" id="CHEBI:33019"/>
        <dbReference type="ChEBI" id="CHEBI:43474"/>
        <dbReference type="EC" id="3.6.1.1"/>
    </reaction>
</comment>
<dbReference type="EC" id="3.6.1.1" evidence="2"/>
<comment type="caution">
    <text evidence="9">The sequence shown here is derived from an EMBL/GenBank/DDBJ whole genome shotgun (WGS) entry which is preliminary data.</text>
</comment>
<protein>
    <recommendedName>
        <fullName evidence="2">inorganic diphosphatase</fullName>
        <ecNumber evidence="2">3.6.1.1</ecNumber>
    </recommendedName>
    <alternativeName>
        <fullName evidence="6">Pyrophosphate phospho-hydrolase</fullName>
    </alternativeName>
</protein>
<proteinExistence type="predicted"/>
<keyword evidence="4" id="KW-0378">Hydrolase</keyword>
<dbReference type="Proteomes" id="UP000230093">
    <property type="component" value="Unassembled WGS sequence"/>
</dbReference>
<evidence type="ECO:0000259" key="8">
    <source>
        <dbReference type="SMART" id="SM01131"/>
    </source>
</evidence>
<dbReference type="AlphaFoldDB" id="A0A2H0W7R7"/>
<dbReference type="InterPro" id="IPR001667">
    <property type="entry name" value="DDH_dom"/>
</dbReference>
<dbReference type="GO" id="GO:0005737">
    <property type="term" value="C:cytoplasm"/>
    <property type="evidence" value="ECO:0007669"/>
    <property type="project" value="InterPro"/>
</dbReference>
<evidence type="ECO:0000256" key="6">
    <source>
        <dbReference type="ARBA" id="ARBA00032535"/>
    </source>
</evidence>
<name>A0A2H0W7R7_9BACT</name>
<dbReference type="PANTHER" id="PTHR12112:SF22">
    <property type="entry name" value="MANGANESE-DEPENDENT INORGANIC PYROPHOSPHATASE-RELATED"/>
    <property type="match status" value="1"/>
</dbReference>
<evidence type="ECO:0000256" key="4">
    <source>
        <dbReference type="ARBA" id="ARBA00022801"/>
    </source>
</evidence>
<sequence>MNYIIGHHKPDLDSVVSALALEYLFLKAPCFKQTKAKAVLASKANLETQTIFKKFKTSLPRVLKSQDIKTTDNFVLVDHNEISQRLKGIKDEMITNIFDHHKVSLNLGSPIFITTKPWGSSSTLVYWLMEITQVKPDKDLSSLMISAILSDTVGLKSPTTTKKDKLVISQLNKVAQLKNLDDLTLEIFKAKSSLKNLTKKEILTKDYKINDFKGKKVFINQIETAEIEALVKDTSSFLNELKTLKKEMKLNYAFCLLTNVLKVNSHVFCLKEDETLLKKAFPLAREVENGVFDLGPIMSRKKEVVPLIERAI</sequence>
<dbReference type="Pfam" id="PF02833">
    <property type="entry name" value="DHHA2"/>
    <property type="match status" value="1"/>
</dbReference>
<dbReference type="Pfam" id="PF01368">
    <property type="entry name" value="DHH"/>
    <property type="match status" value="1"/>
</dbReference>
<organism evidence="9 10">
    <name type="scientific">Candidatus Beckwithbacteria bacterium CG10_big_fil_rev_8_21_14_0_10_34_10</name>
    <dbReference type="NCBI Taxonomy" id="1974495"/>
    <lineage>
        <taxon>Bacteria</taxon>
        <taxon>Candidatus Beckwithiibacteriota</taxon>
    </lineage>
</organism>
<dbReference type="EMBL" id="PEZT01000030">
    <property type="protein sequence ID" value="PIS08702.1"/>
    <property type="molecule type" value="Genomic_DNA"/>
</dbReference>
<keyword evidence="3" id="KW-0479">Metal-binding</keyword>
<accession>A0A2H0W7R7</accession>
<dbReference type="GO" id="GO:0046872">
    <property type="term" value="F:metal ion binding"/>
    <property type="evidence" value="ECO:0007669"/>
    <property type="project" value="UniProtKB-KW"/>
</dbReference>
<dbReference type="Gene3D" id="3.10.310.20">
    <property type="entry name" value="DHHA2 domain"/>
    <property type="match status" value="1"/>
</dbReference>
<comment type="cofactor">
    <cofactor evidence="1">
        <name>Mn(2+)</name>
        <dbReference type="ChEBI" id="CHEBI:29035"/>
    </cofactor>
</comment>